<dbReference type="Proteomes" id="UP001597492">
    <property type="component" value="Unassembled WGS sequence"/>
</dbReference>
<evidence type="ECO:0000313" key="7">
    <source>
        <dbReference type="Proteomes" id="UP001597492"/>
    </source>
</evidence>
<name>A0ABW5UYP7_9MICO</name>
<gene>
    <name evidence="6" type="ORF">ACFSW7_10635</name>
</gene>
<reference evidence="7" key="1">
    <citation type="journal article" date="2019" name="Int. J. Syst. Evol. Microbiol.">
        <title>The Global Catalogue of Microorganisms (GCM) 10K type strain sequencing project: providing services to taxonomists for standard genome sequencing and annotation.</title>
        <authorList>
            <consortium name="The Broad Institute Genomics Platform"/>
            <consortium name="The Broad Institute Genome Sequencing Center for Infectious Disease"/>
            <person name="Wu L."/>
            <person name="Ma J."/>
        </authorList>
    </citation>
    <scope>NUCLEOTIDE SEQUENCE [LARGE SCALE GENOMIC DNA]</scope>
    <source>
        <strain evidence="7">TISTR 1514</strain>
    </source>
</reference>
<evidence type="ECO:0000259" key="5">
    <source>
        <dbReference type="PROSITE" id="PS50305"/>
    </source>
</evidence>
<dbReference type="InterPro" id="IPR026591">
    <property type="entry name" value="Sirtuin_cat_small_dom_sf"/>
</dbReference>
<keyword evidence="6" id="KW-0012">Acyltransferase</keyword>
<dbReference type="InterPro" id="IPR050134">
    <property type="entry name" value="NAD-dep_sirtuin_deacylases"/>
</dbReference>
<evidence type="ECO:0000256" key="4">
    <source>
        <dbReference type="PROSITE-ProRule" id="PRU00236"/>
    </source>
</evidence>
<dbReference type="Gene3D" id="3.40.50.1220">
    <property type="entry name" value="TPP-binding domain"/>
    <property type="match status" value="1"/>
</dbReference>
<dbReference type="InterPro" id="IPR003000">
    <property type="entry name" value="Sirtuin"/>
</dbReference>
<dbReference type="EC" id="2.3.1.286" evidence="1"/>
<dbReference type="RefSeq" id="WP_019617586.1">
    <property type="nucleotide sequence ID" value="NZ_JBHUNE010000008.1"/>
</dbReference>
<dbReference type="InterPro" id="IPR029035">
    <property type="entry name" value="DHS-like_NAD/FAD-binding_dom"/>
</dbReference>
<dbReference type="PROSITE" id="PS50305">
    <property type="entry name" value="SIRTUIN"/>
    <property type="match status" value="1"/>
</dbReference>
<dbReference type="EMBL" id="JBHUNE010000008">
    <property type="protein sequence ID" value="MFD2758832.1"/>
    <property type="molecule type" value="Genomic_DNA"/>
</dbReference>
<keyword evidence="2 6" id="KW-0808">Transferase</keyword>
<comment type="caution">
    <text evidence="4">Lacks conserved residue(s) required for the propagation of feature annotation.</text>
</comment>
<protein>
    <recommendedName>
        <fullName evidence="1">protein acetyllysine N-acetyltransferase</fullName>
        <ecNumber evidence="1">2.3.1.286</ecNumber>
    </recommendedName>
</protein>
<dbReference type="Gene3D" id="3.30.1600.10">
    <property type="entry name" value="SIR2/SIRT2 'Small Domain"/>
    <property type="match status" value="1"/>
</dbReference>
<proteinExistence type="predicted"/>
<dbReference type="GO" id="GO:0034979">
    <property type="term" value="F:NAD-dependent protein lysine deacetylase activity"/>
    <property type="evidence" value="ECO:0007669"/>
    <property type="project" value="UniProtKB-EC"/>
</dbReference>
<dbReference type="PANTHER" id="PTHR11085">
    <property type="entry name" value="NAD-DEPENDENT PROTEIN DEACYLASE SIRTUIN-5, MITOCHONDRIAL-RELATED"/>
    <property type="match status" value="1"/>
</dbReference>
<keyword evidence="7" id="KW-1185">Reference proteome</keyword>
<evidence type="ECO:0000256" key="3">
    <source>
        <dbReference type="ARBA" id="ARBA00023027"/>
    </source>
</evidence>
<sequence>MIDAYEAAGAEEVAEVLATQPAAVLTGAGISTDSGIPDYRSPGAPPRRPMTWQTFLGSEAAQRRYWSGAANGWERMQRFSSNAGHLALAALERAGYVRGVATQNVDSLHLRAGSRRVVELHGHLRTVHCLPHGHVETADSLLSRIRAENPWVSDEAAYDNPDGDAAIADDLVDTFVLPRCLECGGVLAPDVIMFGNVVAPENNRAATRLMNEADSLLVVGTSLVVNTGVKMVHRARRQGKPVMLVNRGATPVDALAQFRVDGSTSTVLERVAELLGVHQPRDDG</sequence>
<accession>A0ABW5UYP7</accession>
<keyword evidence="3" id="KW-0520">NAD</keyword>
<comment type="caution">
    <text evidence="6">The sequence shown here is derived from an EMBL/GenBank/DDBJ whole genome shotgun (WGS) entry which is preliminary data.</text>
</comment>
<dbReference type="InterPro" id="IPR026590">
    <property type="entry name" value="Ssirtuin_cat_dom"/>
</dbReference>
<feature type="domain" description="Deacetylase sirtuin-type" evidence="5">
    <location>
        <begin position="1"/>
        <end position="278"/>
    </location>
</feature>
<evidence type="ECO:0000313" key="6">
    <source>
        <dbReference type="EMBL" id="MFD2758832.1"/>
    </source>
</evidence>
<dbReference type="PANTHER" id="PTHR11085:SF10">
    <property type="entry name" value="NAD-DEPENDENT PROTEIN DEACYLASE SIRTUIN-5, MITOCHONDRIAL-RELATED"/>
    <property type="match status" value="1"/>
</dbReference>
<evidence type="ECO:0000256" key="1">
    <source>
        <dbReference type="ARBA" id="ARBA00012928"/>
    </source>
</evidence>
<evidence type="ECO:0000256" key="2">
    <source>
        <dbReference type="ARBA" id="ARBA00022679"/>
    </source>
</evidence>
<dbReference type="Pfam" id="PF02146">
    <property type="entry name" value="SIR2"/>
    <property type="match status" value="1"/>
</dbReference>
<organism evidence="6 7">
    <name type="scientific">Gulosibacter faecalis</name>
    <dbReference type="NCBI Taxonomy" id="272240"/>
    <lineage>
        <taxon>Bacteria</taxon>
        <taxon>Bacillati</taxon>
        <taxon>Actinomycetota</taxon>
        <taxon>Actinomycetes</taxon>
        <taxon>Micrococcales</taxon>
        <taxon>Microbacteriaceae</taxon>
        <taxon>Gulosibacter</taxon>
    </lineage>
</organism>
<dbReference type="SUPFAM" id="SSF52467">
    <property type="entry name" value="DHS-like NAD/FAD-binding domain"/>
    <property type="match status" value="1"/>
</dbReference>